<dbReference type="RefSeq" id="WP_307686435.1">
    <property type="nucleotide sequence ID" value="NZ_JAUSRD010000015.1"/>
</dbReference>
<dbReference type="SUPFAM" id="SSF55874">
    <property type="entry name" value="ATPase domain of HSP90 chaperone/DNA topoisomerase II/histidine kinase"/>
    <property type="match status" value="1"/>
</dbReference>
<dbReference type="Gene3D" id="3.30.565.10">
    <property type="entry name" value="Histidine kinase-like ATPase, C-terminal domain"/>
    <property type="match status" value="1"/>
</dbReference>
<organism evidence="1 2">
    <name type="scientific">Variovorax boronicumulans</name>
    <dbReference type="NCBI Taxonomy" id="436515"/>
    <lineage>
        <taxon>Bacteria</taxon>
        <taxon>Pseudomonadati</taxon>
        <taxon>Pseudomonadota</taxon>
        <taxon>Betaproteobacteria</taxon>
        <taxon>Burkholderiales</taxon>
        <taxon>Comamonadaceae</taxon>
        <taxon>Variovorax</taxon>
    </lineage>
</organism>
<evidence type="ECO:0000313" key="2">
    <source>
        <dbReference type="Proteomes" id="UP001242045"/>
    </source>
</evidence>
<dbReference type="Proteomes" id="UP001242045">
    <property type="component" value="Unassembled WGS sequence"/>
</dbReference>
<accession>A0AAW8D4D6</accession>
<protein>
    <recommendedName>
        <fullName evidence="3">ATP-binding protein</fullName>
    </recommendedName>
</protein>
<evidence type="ECO:0000313" key="1">
    <source>
        <dbReference type="EMBL" id="MDP9895937.1"/>
    </source>
</evidence>
<dbReference type="Pfam" id="PF13589">
    <property type="entry name" value="HATPase_c_3"/>
    <property type="match status" value="1"/>
</dbReference>
<dbReference type="AlphaFoldDB" id="A0AAW8D4D6"/>
<name>A0AAW8D4D6_9BURK</name>
<dbReference type="EMBL" id="JAUSRD010000015">
    <property type="protein sequence ID" value="MDP9895937.1"/>
    <property type="molecule type" value="Genomic_DNA"/>
</dbReference>
<reference evidence="1" key="1">
    <citation type="submission" date="2023-07" db="EMBL/GenBank/DDBJ databases">
        <title>Sorghum-associated microbial communities from plants grown in Nebraska, USA.</title>
        <authorList>
            <person name="Schachtman D."/>
        </authorList>
    </citation>
    <scope>NUCLEOTIDE SEQUENCE</scope>
    <source>
        <strain evidence="1">DS3754</strain>
    </source>
</reference>
<proteinExistence type="predicted"/>
<evidence type="ECO:0008006" key="3">
    <source>
        <dbReference type="Google" id="ProtNLM"/>
    </source>
</evidence>
<gene>
    <name evidence="1" type="ORF">J2W31_005064</name>
</gene>
<dbReference type="InterPro" id="IPR036890">
    <property type="entry name" value="HATPase_C_sf"/>
</dbReference>
<comment type="caution">
    <text evidence="1">The sequence shown here is derived from an EMBL/GenBank/DDBJ whole genome shotgun (WGS) entry which is preliminary data.</text>
</comment>
<sequence length="491" mass="55188">MAKDFPLPPSAACLSASMRDLGYSLETAVADLIDNSISADATAIDIVCDVTGAHPLLVVLDNGRGMTAEELLKAMRHGAINPKQKRSSRDLGRFGLGLKTASFSQCRSLTVISAKNGVLSGAEWNLDRIDSADDWLLSILDDKDIGALPYIDRVGSHGTAVVWRELDRLMEGEAERRRDEVVSEKLDMLEKHLALVFHRFIAGEVKGQSRIAISVNGHVVEAFDPFCRKNQATQMLPEEIVRIGTDAVHLQAFVLPHHSRLTTREYDFYQSRSDFISNQGAYIYRNGRLMVWGDWFRLIPKGESTKLARVQIDFPNSLDESWTIDIKKSRARPPLPVRERLRQIISRISGRSTTVHRGRGQRLFAEMAAPVWERYADQDGIRYSLNGAHPLVQRLAGRLNPEDAKTLNVLLDSISAALPVEMIYSDYSIHPREVNQIAAGDHVIERLRALRIALWGDKPGDGKSFREIVRSMRLFELHAVEVEKYIKEEFA</sequence>